<accession>A0A4R7K656</accession>
<gene>
    <name evidence="2" type="ORF">CLV90_0553</name>
</gene>
<sequence>MKNSILIILLFSAYISFSQSYIGYNTDNCNGLHGVLYNPGALADSRTKVDINLFSASGLLATDYTYLTLDNISNILGDGGFDELDKNPSNSNEILANLDILGPSFMFSLNERSSFALITRVRLASNFNNINGELFQSIYDGFPVDDFNFEQENLDFTTHAWAEIGLSYGRVLFEDSKNLFKGGVILKYLIGGGALQGSSNSLSGNYTNNNDQVSLNGDFSYAISYDDEDSDSYFNELSPGFGTDIGFVYEYRTNETLASSNANNPRAFNQYKLKIGLSILDIGSINYKNSAITDYTINANLDARDLEDDFIEELDNNSTETTTTADIKISLPTSMRLNIDYNIHNKFYINLDLNQGLVSKDNFFNNNRLNLITLTPRFETRVFGAYLPISHSSLSKTNLGLGLRIGPLFLGSGTLFSNLSKKANAANFYVGVKILVYHKRALKGE</sequence>
<reference evidence="2 3" key="1">
    <citation type="submission" date="2019-03" db="EMBL/GenBank/DDBJ databases">
        <title>Genomic Encyclopedia of Archaeal and Bacterial Type Strains, Phase II (KMG-II): from individual species to whole genera.</title>
        <authorList>
            <person name="Goeker M."/>
        </authorList>
    </citation>
    <scope>NUCLEOTIDE SEQUENCE [LARGE SCALE GENOMIC DNA]</scope>
    <source>
        <strain evidence="2 3">DSM 25233</strain>
    </source>
</reference>
<proteinExistence type="predicted"/>
<dbReference type="EMBL" id="SOAY01000010">
    <property type="protein sequence ID" value="TDT46500.1"/>
    <property type="molecule type" value="Genomic_DNA"/>
</dbReference>
<dbReference type="InterPro" id="IPR043781">
    <property type="entry name" value="DUF5723"/>
</dbReference>
<dbReference type="Proteomes" id="UP000294749">
    <property type="component" value="Unassembled WGS sequence"/>
</dbReference>
<comment type="caution">
    <text evidence="2">The sequence shown here is derived from an EMBL/GenBank/DDBJ whole genome shotgun (WGS) entry which is preliminary data.</text>
</comment>
<evidence type="ECO:0000313" key="3">
    <source>
        <dbReference type="Proteomes" id="UP000294749"/>
    </source>
</evidence>
<evidence type="ECO:0000259" key="1">
    <source>
        <dbReference type="Pfam" id="PF18990"/>
    </source>
</evidence>
<evidence type="ECO:0000313" key="2">
    <source>
        <dbReference type="EMBL" id="TDT46500.1"/>
    </source>
</evidence>
<dbReference type="RefSeq" id="WP_133685973.1">
    <property type="nucleotide sequence ID" value="NZ_SOAY01000010.1"/>
</dbReference>
<dbReference type="Pfam" id="PF18990">
    <property type="entry name" value="DUF5723"/>
    <property type="match status" value="1"/>
</dbReference>
<name>A0A4R7K656_9FLAO</name>
<feature type="domain" description="DUF5723" evidence="1">
    <location>
        <begin position="39"/>
        <end position="412"/>
    </location>
</feature>
<dbReference type="OrthoDB" id="9805336at2"/>
<keyword evidence="3" id="KW-1185">Reference proteome</keyword>
<organism evidence="2 3">
    <name type="scientific">Maribacter spongiicola</name>
    <dbReference type="NCBI Taxonomy" id="1206753"/>
    <lineage>
        <taxon>Bacteria</taxon>
        <taxon>Pseudomonadati</taxon>
        <taxon>Bacteroidota</taxon>
        <taxon>Flavobacteriia</taxon>
        <taxon>Flavobacteriales</taxon>
        <taxon>Flavobacteriaceae</taxon>
        <taxon>Maribacter</taxon>
    </lineage>
</organism>
<dbReference type="AlphaFoldDB" id="A0A4R7K656"/>
<protein>
    <recommendedName>
        <fullName evidence="1">DUF5723 domain-containing protein</fullName>
    </recommendedName>
</protein>